<gene>
    <name evidence="2" type="ORF">PYH69_02070</name>
</gene>
<keyword evidence="1" id="KW-0812">Transmembrane</keyword>
<dbReference type="AlphaFoldDB" id="A0AAX3W5T8"/>
<accession>A0AAX3W5T8</accession>
<organism evidence="2 3">
    <name type="scientific">Mammaliicoccus lentus</name>
    <name type="common">Staphylococcus lentus</name>
    <dbReference type="NCBI Taxonomy" id="42858"/>
    <lineage>
        <taxon>Bacteria</taxon>
        <taxon>Bacillati</taxon>
        <taxon>Bacillota</taxon>
        <taxon>Bacilli</taxon>
        <taxon>Bacillales</taxon>
        <taxon>Staphylococcaceae</taxon>
        <taxon>Mammaliicoccus</taxon>
    </lineage>
</organism>
<feature type="transmembrane region" description="Helical" evidence="1">
    <location>
        <begin position="9"/>
        <end position="33"/>
    </location>
</feature>
<dbReference type="RefSeq" id="WP_147641164.1">
    <property type="nucleotide sequence ID" value="NZ_CABIVY010000025.1"/>
</dbReference>
<evidence type="ECO:0000313" key="3">
    <source>
        <dbReference type="Proteomes" id="UP001223261"/>
    </source>
</evidence>
<dbReference type="Proteomes" id="UP001223261">
    <property type="component" value="Chromosome"/>
</dbReference>
<keyword evidence="1" id="KW-1133">Transmembrane helix</keyword>
<dbReference type="EMBL" id="CP118848">
    <property type="protein sequence ID" value="WHI60436.1"/>
    <property type="molecule type" value="Genomic_DNA"/>
</dbReference>
<proteinExistence type="predicted"/>
<keyword evidence="1" id="KW-0472">Membrane</keyword>
<protein>
    <submittedName>
        <fullName evidence="2">Uncharacterized protein</fullName>
    </submittedName>
</protein>
<reference evidence="2" key="1">
    <citation type="journal article" date="2023" name="Antibiotics">
        <title>Prevalence and Molecular Characterization of Methicillin-Resistant Staphylococci (MRS) and Mammaliicocci (MRM) in Dromedary Camels from Algeria: First Detection of SCCmec-mecC Hybrid in Methicillin-Resistant Mammaliicoccus lentus.</title>
        <authorList>
            <person name="Belhout C."/>
            <person name="Boyen F."/>
            <person name="Vereecke N."/>
            <person name="Theuns S."/>
            <person name="Taibi N."/>
            <person name="Stegger M."/>
            <person name="de la Fe-Rodriguez P.Y."/>
            <person name="Bouayad L."/>
            <person name="Elgroud R."/>
            <person name="Butaye P."/>
        </authorList>
    </citation>
    <scope>NUCLEOTIDE SEQUENCE</scope>
    <source>
        <strain evidence="2">7048</strain>
    </source>
</reference>
<feature type="transmembrane region" description="Helical" evidence="1">
    <location>
        <begin position="45"/>
        <end position="67"/>
    </location>
</feature>
<sequence>MEKFLEKIFVIFLFLSILTALIMVFLQMVGLIIGNGEFIIKVNDILLTPSIILASIFAGIAFILGYFPKYKDNN</sequence>
<evidence type="ECO:0000313" key="2">
    <source>
        <dbReference type="EMBL" id="WHI60436.1"/>
    </source>
</evidence>
<evidence type="ECO:0000256" key="1">
    <source>
        <dbReference type="SAM" id="Phobius"/>
    </source>
</evidence>
<name>A0AAX3W5T8_MAMLE</name>